<gene>
    <name evidence="2" type="ORF">S01H1_03167</name>
</gene>
<protein>
    <recommendedName>
        <fullName evidence="1">DUF362 domain-containing protein</fullName>
    </recommendedName>
</protein>
<proteinExistence type="predicted"/>
<dbReference type="EMBL" id="BARS01001687">
    <property type="protein sequence ID" value="GAF75071.1"/>
    <property type="molecule type" value="Genomic_DNA"/>
</dbReference>
<feature type="domain" description="DUF362" evidence="1">
    <location>
        <begin position="36"/>
        <end position="67"/>
    </location>
</feature>
<name>X0SIZ0_9ZZZZ</name>
<sequence>MSKVIISDIQNNEISEIIKNVFEIFGVEDKVKDKKVLVKPNILGPFPPERGVTTDPRVISAIVQELK</sequence>
<organism evidence="2">
    <name type="scientific">marine sediment metagenome</name>
    <dbReference type="NCBI Taxonomy" id="412755"/>
    <lineage>
        <taxon>unclassified sequences</taxon>
        <taxon>metagenomes</taxon>
        <taxon>ecological metagenomes</taxon>
    </lineage>
</organism>
<evidence type="ECO:0000259" key="1">
    <source>
        <dbReference type="Pfam" id="PF04015"/>
    </source>
</evidence>
<dbReference type="InterPro" id="IPR007160">
    <property type="entry name" value="DUF362"/>
</dbReference>
<accession>X0SIZ0</accession>
<feature type="non-terminal residue" evidence="2">
    <location>
        <position position="67"/>
    </location>
</feature>
<comment type="caution">
    <text evidence="2">The sequence shown here is derived from an EMBL/GenBank/DDBJ whole genome shotgun (WGS) entry which is preliminary data.</text>
</comment>
<reference evidence="2" key="1">
    <citation type="journal article" date="2014" name="Front. Microbiol.">
        <title>High frequency of phylogenetically diverse reductive dehalogenase-homologous genes in deep subseafloor sedimentary metagenomes.</title>
        <authorList>
            <person name="Kawai M."/>
            <person name="Futagami T."/>
            <person name="Toyoda A."/>
            <person name="Takaki Y."/>
            <person name="Nishi S."/>
            <person name="Hori S."/>
            <person name="Arai W."/>
            <person name="Tsubouchi T."/>
            <person name="Morono Y."/>
            <person name="Uchiyama I."/>
            <person name="Ito T."/>
            <person name="Fujiyama A."/>
            <person name="Inagaki F."/>
            <person name="Takami H."/>
        </authorList>
    </citation>
    <scope>NUCLEOTIDE SEQUENCE</scope>
    <source>
        <strain evidence="2">Expedition CK06-06</strain>
    </source>
</reference>
<dbReference type="Pfam" id="PF04015">
    <property type="entry name" value="DUF362"/>
    <property type="match status" value="1"/>
</dbReference>
<dbReference type="AlphaFoldDB" id="X0SIZ0"/>
<evidence type="ECO:0000313" key="2">
    <source>
        <dbReference type="EMBL" id="GAF75071.1"/>
    </source>
</evidence>